<feature type="domain" description="BPL/LPL catalytic" evidence="2">
    <location>
        <begin position="23"/>
        <end position="210"/>
    </location>
</feature>
<organism evidence="3 4">
    <name type="scientific">Okeania hirsuta</name>
    <dbReference type="NCBI Taxonomy" id="1458930"/>
    <lineage>
        <taxon>Bacteria</taxon>
        <taxon>Bacillati</taxon>
        <taxon>Cyanobacteriota</taxon>
        <taxon>Cyanophyceae</taxon>
        <taxon>Oscillatoriophycideae</taxon>
        <taxon>Oscillatoriales</taxon>
        <taxon>Microcoleaceae</taxon>
        <taxon>Okeania</taxon>
    </lineage>
</organism>
<reference evidence="3 4" key="1">
    <citation type="journal article" date="2018" name="ACS Chem. Biol.">
        <title>Ketoreductase domain dysfunction expands chemodiversity: malyngamide biosynthesis in the cyanobacterium Okeania hirsuta.</title>
        <authorList>
            <person name="Moss N.A."/>
            <person name="Leao T."/>
            <person name="Rankin M."/>
            <person name="McCullough T.M."/>
            <person name="Qu P."/>
            <person name="Korobeynikov A."/>
            <person name="Smith J.L."/>
            <person name="Gerwick L."/>
            <person name="Gerwick W.H."/>
        </authorList>
    </citation>
    <scope>NUCLEOTIDE SEQUENCE [LARGE SCALE GENOMIC DNA]</scope>
    <source>
        <strain evidence="3 4">PAB10Feb10-1</strain>
    </source>
</reference>
<dbReference type="Pfam" id="PF03099">
    <property type="entry name" value="BPL_LplA_LipB"/>
    <property type="match status" value="1"/>
</dbReference>
<sequence length="291" mass="31623">MSVAEFNKEKFIDSLSNIQGVSDKLTASTFANLHIFLSLPSTNQTLWQLIDSGNPSSIVIASQQTAGRGQWGRNWQSTVGGLYMSIAIAKSNTIAPNISISQTSQLTLSSAWGIASSLRDYGVPVQVKWPNDLILEHKKLGGILTETRIHKKKISQAVIGVGINWANSVPDTGINLQSYYMKQSKSGIFSLEMLAAIVFHGLDFGIKQLLESGIESILPSYQQLLINIGQQVVVEDRIGTIVGVTTNGELRVKFNQDSTSPLTQPQISSSEIFLKPGTINLGYGQLFPGSR</sequence>
<dbReference type="PANTHER" id="PTHR12835">
    <property type="entry name" value="BIOTIN PROTEIN LIGASE"/>
    <property type="match status" value="1"/>
</dbReference>
<dbReference type="NCBIfam" id="TIGR00121">
    <property type="entry name" value="birA_ligase"/>
    <property type="match status" value="1"/>
</dbReference>
<name>A0A3N6PIB9_9CYAN</name>
<dbReference type="EMBL" id="RCBY01000299">
    <property type="protein sequence ID" value="RQH25789.1"/>
    <property type="molecule type" value="Genomic_DNA"/>
</dbReference>
<dbReference type="EC" id="6.3.4.15" evidence="3"/>
<dbReference type="CDD" id="cd16442">
    <property type="entry name" value="BPL"/>
    <property type="match status" value="1"/>
</dbReference>
<keyword evidence="1 3" id="KW-0436">Ligase</keyword>
<evidence type="ECO:0000313" key="4">
    <source>
        <dbReference type="Proteomes" id="UP000269154"/>
    </source>
</evidence>
<dbReference type="GO" id="GO:0004077">
    <property type="term" value="F:biotin--[biotin carboxyl-carrier protein] ligase activity"/>
    <property type="evidence" value="ECO:0007669"/>
    <property type="project" value="UniProtKB-EC"/>
</dbReference>
<dbReference type="PANTHER" id="PTHR12835:SF5">
    <property type="entry name" value="BIOTIN--PROTEIN LIGASE"/>
    <property type="match status" value="1"/>
</dbReference>
<evidence type="ECO:0000313" key="3">
    <source>
        <dbReference type="EMBL" id="RQH25789.1"/>
    </source>
</evidence>
<dbReference type="OrthoDB" id="9807064at2"/>
<keyword evidence="4" id="KW-1185">Reference proteome</keyword>
<comment type="caution">
    <text evidence="3">The sequence shown here is derived from an EMBL/GenBank/DDBJ whole genome shotgun (WGS) entry which is preliminary data.</text>
</comment>
<gene>
    <name evidence="3" type="ORF">D5R40_29155</name>
</gene>
<evidence type="ECO:0000256" key="1">
    <source>
        <dbReference type="ARBA" id="ARBA00022598"/>
    </source>
</evidence>
<dbReference type="InterPro" id="IPR045864">
    <property type="entry name" value="aa-tRNA-synth_II/BPL/LPL"/>
</dbReference>
<dbReference type="SUPFAM" id="SSF55681">
    <property type="entry name" value="Class II aaRS and biotin synthetases"/>
    <property type="match status" value="1"/>
</dbReference>
<dbReference type="InterPro" id="IPR004143">
    <property type="entry name" value="BPL_LPL_catalytic"/>
</dbReference>
<evidence type="ECO:0000259" key="2">
    <source>
        <dbReference type="PROSITE" id="PS51733"/>
    </source>
</evidence>
<dbReference type="Proteomes" id="UP000269154">
    <property type="component" value="Unassembled WGS sequence"/>
</dbReference>
<proteinExistence type="predicted"/>
<dbReference type="PROSITE" id="PS51733">
    <property type="entry name" value="BPL_LPL_CATALYTIC"/>
    <property type="match status" value="1"/>
</dbReference>
<accession>A0A3N6PIB9</accession>
<dbReference type="InterPro" id="IPR004408">
    <property type="entry name" value="Biotin_CoA_COase_ligase"/>
</dbReference>
<dbReference type="GO" id="GO:0005737">
    <property type="term" value="C:cytoplasm"/>
    <property type="evidence" value="ECO:0007669"/>
    <property type="project" value="TreeGrafter"/>
</dbReference>
<protein>
    <submittedName>
        <fullName evidence="3">Biotin--[acetyl-CoA-carboxylase] ligase</fullName>
        <ecNumber evidence="3">6.3.4.15</ecNumber>
    </submittedName>
</protein>
<dbReference type="Gene3D" id="3.30.930.10">
    <property type="entry name" value="Bira Bifunctional Protein, Domain 2"/>
    <property type="match status" value="1"/>
</dbReference>
<dbReference type="AlphaFoldDB" id="A0A3N6PIB9"/>